<evidence type="ECO:0000313" key="6">
    <source>
        <dbReference type="EMBL" id="PLW41364.1"/>
    </source>
</evidence>
<dbReference type="GO" id="GO:0034272">
    <property type="term" value="C:phosphatidylinositol 3-kinase complex, class III, type II"/>
    <property type="evidence" value="ECO:0007669"/>
    <property type="project" value="TreeGrafter"/>
</dbReference>
<feature type="domain" description="Atg6 BARA" evidence="4">
    <location>
        <begin position="332"/>
        <end position="504"/>
    </location>
</feature>
<evidence type="ECO:0000259" key="4">
    <source>
        <dbReference type="Pfam" id="PF04111"/>
    </source>
</evidence>
<dbReference type="GO" id="GO:0030674">
    <property type="term" value="F:protein-macromolecule adaptor activity"/>
    <property type="evidence" value="ECO:0007669"/>
    <property type="project" value="TreeGrafter"/>
</dbReference>
<dbReference type="Proteomes" id="UP000235392">
    <property type="component" value="Unassembled WGS sequence"/>
</dbReference>
<dbReference type="Pfam" id="PF04111">
    <property type="entry name" value="APG6"/>
    <property type="match status" value="1"/>
</dbReference>
<dbReference type="Gene3D" id="1.10.418.40">
    <property type="entry name" value="Autophagy protein 6/Beclin 1"/>
    <property type="match status" value="1"/>
</dbReference>
<dbReference type="InterPro" id="IPR007243">
    <property type="entry name" value="Atg6/Beclin"/>
</dbReference>
<dbReference type="PANTHER" id="PTHR12768:SF4">
    <property type="entry name" value="BECLIN-1"/>
    <property type="match status" value="1"/>
</dbReference>
<gene>
    <name evidence="7" type="ORF">PCANC_09720</name>
    <name evidence="6" type="ORF">PCASD_08886</name>
</gene>
<keyword evidence="8" id="KW-1185">Reference proteome</keyword>
<feature type="domain" description="Atg6/beclin coiled-coil" evidence="5">
    <location>
        <begin position="196"/>
        <end position="329"/>
    </location>
</feature>
<dbReference type="EMBL" id="PGCJ01000123">
    <property type="protein sequence ID" value="PLW45958.1"/>
    <property type="molecule type" value="Genomic_DNA"/>
</dbReference>
<keyword evidence="2" id="KW-0175">Coiled coil</keyword>
<accession>A0A2N5V7M6</accession>
<dbReference type="InterPro" id="IPR040455">
    <property type="entry name" value="Atg6_BARA"/>
</dbReference>
<feature type="compositionally biased region" description="Polar residues" evidence="3">
    <location>
        <begin position="52"/>
        <end position="72"/>
    </location>
</feature>
<sequence>MFGDADSGVQLACQRCKQKLRMDDSVADLAPSAYDLLSSVSDRGGSMVHLSPQHNDPSIRNQLPSRTNNIPFQPNPRRARLTLPSNQSPLRANHGYNAHRSVTPPCSSPSRDSTSNQSPNSSHNPGPTESFVVLSESTLGAARAQPPDLKDDPSSSPKPSQQSQTSSPGLASPNTNDRVFKLAELLASNPSPFKHPLCTECTDKLLEWMHNQLQSAKSNRDRYAIFERELNREKSAATDSSYESCKKIKQDIEELKIMEAEAIEKLRQTESECERFQAELREIERQESEQDKEEEQFWDDYNQYLLESAEIQAQLDSVTTRYRNDQNELAKLKATNVYKDAFCIGCETGVGTINGLRLGRLPDVPVEWVEINAAWGHTALLLQTLCKRMKFTLDGFRLIPMGSFSRIERTKGDKSCLELFGSDDFALARMLHNRRFDSAMVDFLECMRQVSEQVIRRNPQTKIPFRVHKDKIGEASIKLSFSSDEAWTSALRHVLFTLKIMNAALDHVSN</sequence>
<reference evidence="8 9" key="1">
    <citation type="submission" date="2017-11" db="EMBL/GenBank/DDBJ databases">
        <title>De novo assembly and phasing of dikaryotic genomes from two isolates of Puccinia coronata f. sp. avenae, the causal agent of oat crown rust.</title>
        <authorList>
            <person name="Miller M.E."/>
            <person name="Zhang Y."/>
            <person name="Omidvar V."/>
            <person name="Sperschneider J."/>
            <person name="Schwessinger B."/>
            <person name="Raley C."/>
            <person name="Palmer J.M."/>
            <person name="Garnica D."/>
            <person name="Upadhyaya N."/>
            <person name="Rathjen J."/>
            <person name="Taylor J.M."/>
            <person name="Park R.F."/>
            <person name="Dodds P.N."/>
            <person name="Hirsch C.D."/>
            <person name="Kianian S.F."/>
            <person name="Figueroa M."/>
        </authorList>
    </citation>
    <scope>NUCLEOTIDE SEQUENCE [LARGE SCALE GENOMIC DNA]</scope>
    <source>
        <strain evidence="7">12NC29</strain>
        <strain evidence="6">12SD80</strain>
    </source>
</reference>
<dbReference type="FunFam" id="1.10.418.40:FF:000006">
    <property type="entry name" value="Chromosome 12, whole genome shotgun sequence"/>
    <property type="match status" value="1"/>
</dbReference>
<dbReference type="Gene3D" id="6.10.250.3110">
    <property type="match status" value="1"/>
</dbReference>
<dbReference type="EMBL" id="PGCI01000090">
    <property type="protein sequence ID" value="PLW41364.1"/>
    <property type="molecule type" value="Genomic_DNA"/>
</dbReference>
<evidence type="ECO:0000256" key="3">
    <source>
        <dbReference type="SAM" id="MobiDB-lite"/>
    </source>
</evidence>
<name>A0A2N5V7M6_9BASI</name>
<dbReference type="InterPro" id="IPR038274">
    <property type="entry name" value="Atg6/Beclin_C_sf"/>
</dbReference>
<feature type="compositionally biased region" description="Low complexity" evidence="3">
    <location>
        <begin position="154"/>
        <end position="168"/>
    </location>
</feature>
<dbReference type="GO" id="GO:0034271">
    <property type="term" value="C:phosphatidylinositol 3-kinase complex, class III, type I"/>
    <property type="evidence" value="ECO:0007669"/>
    <property type="project" value="TreeGrafter"/>
</dbReference>
<dbReference type="GO" id="GO:0000407">
    <property type="term" value="C:phagophore assembly site"/>
    <property type="evidence" value="ECO:0007669"/>
    <property type="project" value="TreeGrafter"/>
</dbReference>
<dbReference type="Proteomes" id="UP000235388">
    <property type="component" value="Unassembled WGS sequence"/>
</dbReference>
<feature type="compositionally biased region" description="Polar residues" evidence="3">
    <location>
        <begin position="104"/>
        <end position="127"/>
    </location>
</feature>
<evidence type="ECO:0000259" key="5">
    <source>
        <dbReference type="Pfam" id="PF17675"/>
    </source>
</evidence>
<protein>
    <submittedName>
        <fullName evidence="7">Uncharacterized protein</fullName>
    </submittedName>
</protein>
<evidence type="ECO:0000256" key="2">
    <source>
        <dbReference type="SAM" id="Coils"/>
    </source>
</evidence>
<evidence type="ECO:0000313" key="9">
    <source>
        <dbReference type="Proteomes" id="UP000235392"/>
    </source>
</evidence>
<feature type="region of interest" description="Disordered" evidence="3">
    <location>
        <begin position="45"/>
        <end position="175"/>
    </location>
</feature>
<dbReference type="STRING" id="200324.A0A2N5V7M6"/>
<organism evidence="7 8">
    <name type="scientific">Puccinia coronata f. sp. avenae</name>
    <dbReference type="NCBI Taxonomy" id="200324"/>
    <lineage>
        <taxon>Eukaryota</taxon>
        <taxon>Fungi</taxon>
        <taxon>Dikarya</taxon>
        <taxon>Basidiomycota</taxon>
        <taxon>Pucciniomycotina</taxon>
        <taxon>Pucciniomycetes</taxon>
        <taxon>Pucciniales</taxon>
        <taxon>Pucciniaceae</taxon>
        <taxon>Puccinia</taxon>
    </lineage>
</organism>
<comment type="similarity">
    <text evidence="1">Belongs to the beclin family.</text>
</comment>
<proteinExistence type="inferred from homology"/>
<evidence type="ECO:0000313" key="7">
    <source>
        <dbReference type="EMBL" id="PLW45958.1"/>
    </source>
</evidence>
<evidence type="ECO:0000256" key="1">
    <source>
        <dbReference type="ARBA" id="ARBA00005965"/>
    </source>
</evidence>
<feature type="coiled-coil region" evidence="2">
    <location>
        <begin position="245"/>
        <end position="335"/>
    </location>
</feature>
<dbReference type="AlphaFoldDB" id="A0A2N5V7M6"/>
<dbReference type="GO" id="GO:0006995">
    <property type="term" value="P:cellular response to nitrogen starvation"/>
    <property type="evidence" value="ECO:0007669"/>
    <property type="project" value="TreeGrafter"/>
</dbReference>
<comment type="caution">
    <text evidence="7">The sequence shown here is derived from an EMBL/GenBank/DDBJ whole genome shotgun (WGS) entry which is preliminary data.</text>
</comment>
<dbReference type="OrthoDB" id="20368at2759"/>
<dbReference type="InterPro" id="IPR041691">
    <property type="entry name" value="Atg6/beclin_CC"/>
</dbReference>
<evidence type="ECO:0000313" key="8">
    <source>
        <dbReference type="Proteomes" id="UP000235388"/>
    </source>
</evidence>
<dbReference type="GO" id="GO:0043548">
    <property type="term" value="F:phosphatidylinositol 3-kinase binding"/>
    <property type="evidence" value="ECO:0007669"/>
    <property type="project" value="TreeGrafter"/>
</dbReference>
<dbReference type="GO" id="GO:0045324">
    <property type="term" value="P:late endosome to vacuole transport"/>
    <property type="evidence" value="ECO:0007669"/>
    <property type="project" value="TreeGrafter"/>
</dbReference>
<dbReference type="Pfam" id="PF17675">
    <property type="entry name" value="APG6_N"/>
    <property type="match status" value="1"/>
</dbReference>
<dbReference type="GO" id="GO:0000045">
    <property type="term" value="P:autophagosome assembly"/>
    <property type="evidence" value="ECO:0007669"/>
    <property type="project" value="TreeGrafter"/>
</dbReference>
<dbReference type="PANTHER" id="PTHR12768">
    <property type="entry name" value="BECLIN 1"/>
    <property type="match status" value="1"/>
</dbReference>
<dbReference type="GO" id="GO:0000423">
    <property type="term" value="P:mitophagy"/>
    <property type="evidence" value="ECO:0007669"/>
    <property type="project" value="TreeGrafter"/>
</dbReference>